<sequence length="153" mass="16514">MCHVPCHPSAEPQAIAKGSRPIRAGIEEQAGNAARFLPAAMSQDSIQELQQFIWAWWQSGLMRKTRNLVPSGASVQIRPTSELSLLLFILSAFSLGTGQPGAANEVVILTCHYTLLIALDRVVTVTSGSKFPFLILSKDSRTTSILNAKQPAA</sequence>
<accession>A0AAN6ZA70</accession>
<reference evidence="1" key="2">
    <citation type="submission" date="2023-05" db="EMBL/GenBank/DDBJ databases">
        <authorList>
            <consortium name="Lawrence Berkeley National Laboratory"/>
            <person name="Steindorff A."/>
            <person name="Hensen N."/>
            <person name="Bonometti L."/>
            <person name="Westerberg I."/>
            <person name="Brannstrom I.O."/>
            <person name="Guillou S."/>
            <person name="Cros-Aarteil S."/>
            <person name="Calhoun S."/>
            <person name="Haridas S."/>
            <person name="Kuo A."/>
            <person name="Mondo S."/>
            <person name="Pangilinan J."/>
            <person name="Riley R."/>
            <person name="Labutti K."/>
            <person name="Andreopoulos B."/>
            <person name="Lipzen A."/>
            <person name="Chen C."/>
            <person name="Yanf M."/>
            <person name="Daum C."/>
            <person name="Ng V."/>
            <person name="Clum A."/>
            <person name="Ohm R."/>
            <person name="Martin F."/>
            <person name="Silar P."/>
            <person name="Natvig D."/>
            <person name="Lalanne C."/>
            <person name="Gautier V."/>
            <person name="Ament-Velasquez S.L."/>
            <person name="Kruys A."/>
            <person name="Hutchinson M.I."/>
            <person name="Powell A.J."/>
            <person name="Barry K."/>
            <person name="Miller A.N."/>
            <person name="Grigoriev I.V."/>
            <person name="Debuchy R."/>
            <person name="Gladieux P."/>
            <person name="Thoren M.H."/>
            <person name="Johannesson H."/>
        </authorList>
    </citation>
    <scope>NUCLEOTIDE SEQUENCE</scope>
    <source>
        <strain evidence="1">CBS 123565</strain>
    </source>
</reference>
<protein>
    <submittedName>
        <fullName evidence="1">Uncharacterized protein</fullName>
    </submittedName>
</protein>
<evidence type="ECO:0000313" key="1">
    <source>
        <dbReference type="EMBL" id="KAK4131555.1"/>
    </source>
</evidence>
<dbReference type="AlphaFoldDB" id="A0AAN6ZA70"/>
<comment type="caution">
    <text evidence="1">The sequence shown here is derived from an EMBL/GenBank/DDBJ whole genome shotgun (WGS) entry which is preliminary data.</text>
</comment>
<proteinExistence type="predicted"/>
<name>A0AAN6ZA70_9PEZI</name>
<dbReference type="EMBL" id="MU853423">
    <property type="protein sequence ID" value="KAK4131555.1"/>
    <property type="molecule type" value="Genomic_DNA"/>
</dbReference>
<dbReference type="Proteomes" id="UP001304895">
    <property type="component" value="Unassembled WGS sequence"/>
</dbReference>
<reference evidence="1" key="1">
    <citation type="journal article" date="2023" name="Mol. Phylogenet. Evol.">
        <title>Genome-scale phylogeny and comparative genomics of the fungal order Sordariales.</title>
        <authorList>
            <person name="Hensen N."/>
            <person name="Bonometti L."/>
            <person name="Westerberg I."/>
            <person name="Brannstrom I.O."/>
            <person name="Guillou S."/>
            <person name="Cros-Aarteil S."/>
            <person name="Calhoun S."/>
            <person name="Haridas S."/>
            <person name="Kuo A."/>
            <person name="Mondo S."/>
            <person name="Pangilinan J."/>
            <person name="Riley R."/>
            <person name="LaButti K."/>
            <person name="Andreopoulos B."/>
            <person name="Lipzen A."/>
            <person name="Chen C."/>
            <person name="Yan M."/>
            <person name="Daum C."/>
            <person name="Ng V."/>
            <person name="Clum A."/>
            <person name="Steindorff A."/>
            <person name="Ohm R.A."/>
            <person name="Martin F."/>
            <person name="Silar P."/>
            <person name="Natvig D.O."/>
            <person name="Lalanne C."/>
            <person name="Gautier V."/>
            <person name="Ament-Velasquez S.L."/>
            <person name="Kruys A."/>
            <person name="Hutchinson M.I."/>
            <person name="Powell A.J."/>
            <person name="Barry K."/>
            <person name="Miller A.N."/>
            <person name="Grigoriev I.V."/>
            <person name="Debuchy R."/>
            <person name="Gladieux P."/>
            <person name="Hiltunen Thoren M."/>
            <person name="Johannesson H."/>
        </authorList>
    </citation>
    <scope>NUCLEOTIDE SEQUENCE</scope>
    <source>
        <strain evidence="1">CBS 123565</strain>
    </source>
</reference>
<evidence type="ECO:0000313" key="2">
    <source>
        <dbReference type="Proteomes" id="UP001304895"/>
    </source>
</evidence>
<organism evidence="1 2">
    <name type="scientific">Trichocladium antarcticum</name>
    <dbReference type="NCBI Taxonomy" id="1450529"/>
    <lineage>
        <taxon>Eukaryota</taxon>
        <taxon>Fungi</taxon>
        <taxon>Dikarya</taxon>
        <taxon>Ascomycota</taxon>
        <taxon>Pezizomycotina</taxon>
        <taxon>Sordariomycetes</taxon>
        <taxon>Sordariomycetidae</taxon>
        <taxon>Sordariales</taxon>
        <taxon>Chaetomiaceae</taxon>
        <taxon>Trichocladium</taxon>
    </lineage>
</organism>
<gene>
    <name evidence="1" type="ORF">BT67DRAFT_444608</name>
</gene>
<keyword evidence="2" id="KW-1185">Reference proteome</keyword>